<dbReference type="Gene3D" id="1.10.10.10">
    <property type="entry name" value="Winged helix-like DNA-binding domain superfamily/Winged helix DNA-binding domain"/>
    <property type="match status" value="1"/>
</dbReference>
<dbReference type="AlphaFoldDB" id="A0A140HL62"/>
<evidence type="ECO:0000313" key="2">
    <source>
        <dbReference type="EMBL" id="AMO25595.1"/>
    </source>
</evidence>
<dbReference type="Proteomes" id="UP000070433">
    <property type="component" value="Chromosome"/>
</dbReference>
<proteinExistence type="predicted"/>
<dbReference type="PANTHER" id="PTHR33164">
    <property type="entry name" value="TRANSCRIPTIONAL REGULATOR, MARR FAMILY"/>
    <property type="match status" value="1"/>
</dbReference>
<dbReference type="PROSITE" id="PS50995">
    <property type="entry name" value="HTH_MARR_2"/>
    <property type="match status" value="1"/>
</dbReference>
<dbReference type="InterPro" id="IPR000835">
    <property type="entry name" value="HTH_MarR-typ"/>
</dbReference>
<reference evidence="2 3" key="1">
    <citation type="journal article" date="2014" name="Int. J. Syst. Evol. Microbiol.">
        <title>Ramlibacter solisilvae sp. nov., isolated from forest soil, and emended description of the genus Ramlibacter.</title>
        <authorList>
            <person name="Lee H.J."/>
            <person name="Lee S.H."/>
            <person name="Lee S.S."/>
            <person name="Lee J.S."/>
            <person name="Kim Y."/>
            <person name="Kim S.C."/>
            <person name="Jeon C.O."/>
        </authorList>
    </citation>
    <scope>NUCLEOTIDE SEQUENCE [LARGE SCALE GENOMIC DNA]</scope>
    <source>
        <strain evidence="2 3">5-10</strain>
    </source>
</reference>
<sequence length="151" mass="16933">MQVLRKFRLIFNTIKAHFRDLERKTGVAGAQVWALSVLRDQPGIGVNALARELDIRQSTASNLLKPLIEQQLVTAERAQGDRRSVELRITPRGLRVLKKAPAPFIGVLPEIIAQLDARTLSRLDEDLEVVIRLVRADREASRTPLGQPEEA</sequence>
<dbReference type="GO" id="GO:0003700">
    <property type="term" value="F:DNA-binding transcription factor activity"/>
    <property type="evidence" value="ECO:0007669"/>
    <property type="project" value="InterPro"/>
</dbReference>
<dbReference type="InterPro" id="IPR039422">
    <property type="entry name" value="MarR/SlyA-like"/>
</dbReference>
<dbReference type="PANTHER" id="PTHR33164:SF43">
    <property type="entry name" value="HTH-TYPE TRANSCRIPTIONAL REPRESSOR YETL"/>
    <property type="match status" value="1"/>
</dbReference>
<accession>A0A140HL62</accession>
<dbReference type="InterPro" id="IPR036388">
    <property type="entry name" value="WH-like_DNA-bd_sf"/>
</dbReference>
<evidence type="ECO:0000313" key="3">
    <source>
        <dbReference type="Proteomes" id="UP000070433"/>
    </source>
</evidence>
<organism evidence="2 3">
    <name type="scientific">Ramlibacter tataouinensis</name>
    <dbReference type="NCBI Taxonomy" id="94132"/>
    <lineage>
        <taxon>Bacteria</taxon>
        <taxon>Pseudomonadati</taxon>
        <taxon>Pseudomonadota</taxon>
        <taxon>Betaproteobacteria</taxon>
        <taxon>Burkholderiales</taxon>
        <taxon>Comamonadaceae</taxon>
        <taxon>Ramlibacter</taxon>
    </lineage>
</organism>
<protein>
    <submittedName>
        <fullName evidence="2">MarR family transcriptional regulator</fullName>
    </submittedName>
</protein>
<dbReference type="SUPFAM" id="SSF46785">
    <property type="entry name" value="Winged helix' DNA-binding domain"/>
    <property type="match status" value="1"/>
</dbReference>
<evidence type="ECO:0000259" key="1">
    <source>
        <dbReference type="PROSITE" id="PS50995"/>
    </source>
</evidence>
<keyword evidence="3" id="KW-1185">Reference proteome</keyword>
<gene>
    <name evidence="2" type="ORF">UC35_19755</name>
</gene>
<dbReference type="EMBL" id="CP010951">
    <property type="protein sequence ID" value="AMO25595.1"/>
    <property type="molecule type" value="Genomic_DNA"/>
</dbReference>
<dbReference type="InterPro" id="IPR036390">
    <property type="entry name" value="WH_DNA-bd_sf"/>
</dbReference>
<name>A0A140HL62_9BURK</name>
<dbReference type="SMART" id="SM00347">
    <property type="entry name" value="HTH_MARR"/>
    <property type="match status" value="1"/>
</dbReference>
<feature type="domain" description="HTH marR-type" evidence="1">
    <location>
        <begin position="1"/>
        <end position="132"/>
    </location>
</feature>
<dbReference type="Pfam" id="PF12802">
    <property type="entry name" value="MarR_2"/>
    <property type="match status" value="1"/>
</dbReference>
<dbReference type="GO" id="GO:0006950">
    <property type="term" value="P:response to stress"/>
    <property type="evidence" value="ECO:0007669"/>
    <property type="project" value="TreeGrafter"/>
</dbReference>